<dbReference type="RefSeq" id="WP_181013870.1">
    <property type="nucleotide sequence ID" value="NZ_CP192781.1"/>
</dbReference>
<sequence length="47" mass="4987">MANDFARDDDDISILIRAAAVSTGQGVKKYYLFRIAAKTGGMAPPVA</sequence>
<protein>
    <submittedName>
        <fullName evidence="1">Uncharacterized protein</fullName>
    </submittedName>
</protein>
<proteinExistence type="predicted"/>
<gene>
    <name evidence="1" type="ORF">RMR22_07220</name>
</gene>
<comment type="caution">
    <text evidence="1">The sequence shown here is derived from an EMBL/GenBank/DDBJ whole genome shotgun (WGS) entry which is preliminary data.</text>
</comment>
<organism evidence="1">
    <name type="scientific">Agrobacterium rosae</name>
    <dbReference type="NCBI Taxonomy" id="1972867"/>
    <lineage>
        <taxon>Bacteria</taxon>
        <taxon>Pseudomonadati</taxon>
        <taxon>Pseudomonadota</taxon>
        <taxon>Alphaproteobacteria</taxon>
        <taxon>Hyphomicrobiales</taxon>
        <taxon>Rhizobiaceae</taxon>
        <taxon>Rhizobium/Agrobacterium group</taxon>
        <taxon>Agrobacterium</taxon>
    </lineage>
</organism>
<evidence type="ECO:0000313" key="1">
    <source>
        <dbReference type="EMBL" id="MDX8302030.1"/>
    </source>
</evidence>
<dbReference type="EMBL" id="JAVRAF010000001">
    <property type="protein sequence ID" value="MDX8302030.1"/>
    <property type="molecule type" value="Genomic_DNA"/>
</dbReference>
<dbReference type="AlphaFoldDB" id="A0AAW9F875"/>
<reference evidence="1" key="1">
    <citation type="journal article" date="2023" name="Phytobiomes J">
        <title>Deciphering the key players within the bacterial microbiota associated with aerial crown gall tumors on rhododendron: Insights into the gallobiome.</title>
        <authorList>
            <person name="Kuzmanovic N."/>
            <person name="Nesme J."/>
            <person name="Wolf J."/>
            <person name="Neumann-Schaal M."/>
            <person name="Petersen J."/>
            <person name="Fernandez-Gnecco G."/>
            <person name="Sproeer C."/>
            <person name="Bunk B."/>
            <person name="Overmann J."/>
            <person name="Sorensen S.J."/>
            <person name="Idczak E."/>
            <person name="Smalla K."/>
        </authorList>
    </citation>
    <scope>NUCLEOTIDE SEQUENCE</scope>
    <source>
        <strain evidence="1">Rho-11.1</strain>
    </source>
</reference>
<name>A0AAW9F875_9HYPH</name>
<accession>A0AAW9F875</accession>